<evidence type="ECO:0000256" key="17">
    <source>
        <dbReference type="ARBA" id="ARBA00023128"/>
    </source>
</evidence>
<evidence type="ECO:0000313" key="28">
    <source>
        <dbReference type="Proteomes" id="UP000503462"/>
    </source>
</evidence>
<keyword evidence="15" id="KW-0007">Acetylation</keyword>
<comment type="function">
    <text evidence="20">The transhydrogenation between NADH and NADP is coupled to respiration and ATP hydrolysis and functions as a proton pump across the membrane. May play a role in reactive oxygen species (ROS) detoxification in the adrenal gland.</text>
</comment>
<feature type="transmembrane region" description="Helical" evidence="24">
    <location>
        <begin position="524"/>
        <end position="546"/>
    </location>
</feature>
<name>A0A6H0XWC7_9PEZI</name>
<evidence type="ECO:0000256" key="7">
    <source>
        <dbReference type="ARBA" id="ARBA00022519"/>
    </source>
</evidence>
<dbReference type="GO" id="GO:0050661">
    <property type="term" value="F:NADP binding"/>
    <property type="evidence" value="ECO:0007669"/>
    <property type="project" value="TreeGrafter"/>
</dbReference>
<feature type="transmembrane region" description="Helical" evidence="24">
    <location>
        <begin position="492"/>
        <end position="512"/>
    </location>
</feature>
<dbReference type="SUPFAM" id="SSF52467">
    <property type="entry name" value="DHS-like NAD/FAD-binding domain"/>
    <property type="match status" value="1"/>
</dbReference>
<keyword evidence="13" id="KW-1278">Translocase</keyword>
<feature type="transmembrane region" description="Helical" evidence="24">
    <location>
        <begin position="826"/>
        <end position="844"/>
    </location>
</feature>
<evidence type="ECO:0000256" key="2">
    <source>
        <dbReference type="ARBA" id="ARBA00004429"/>
    </source>
</evidence>
<dbReference type="Gene3D" id="3.40.50.1220">
    <property type="entry name" value="TPP-binding domain"/>
    <property type="match status" value="1"/>
</dbReference>
<accession>A0A6H0XWC7</accession>
<evidence type="ECO:0000256" key="12">
    <source>
        <dbReference type="ARBA" id="ARBA00022946"/>
    </source>
</evidence>
<dbReference type="SUPFAM" id="SSF51735">
    <property type="entry name" value="NAD(P)-binding Rossmann-fold domains"/>
    <property type="match status" value="1"/>
</dbReference>
<dbReference type="PANTHER" id="PTHR10160:SF19">
    <property type="entry name" value="PROTON-TRANSLOCATING NAD(P)(+) TRANSHYDROGENASE"/>
    <property type="match status" value="1"/>
</dbReference>
<protein>
    <recommendedName>
        <fullName evidence="22">NAD(P) transhydrogenase, mitochondrial</fullName>
        <ecNumber evidence="5">7.1.1.1</ecNumber>
    </recommendedName>
    <alternativeName>
        <fullName evidence="23">Nicotinamide nucleotide transhydrogenase</fullName>
    </alternativeName>
</protein>
<evidence type="ECO:0000256" key="5">
    <source>
        <dbReference type="ARBA" id="ARBA00012943"/>
    </source>
</evidence>
<comment type="catalytic activity">
    <reaction evidence="19">
        <text>NAD(+) + NADPH + H(+)(in) = NADH + NADP(+) + H(+)(out)</text>
        <dbReference type="Rhea" id="RHEA:47992"/>
        <dbReference type="ChEBI" id="CHEBI:15378"/>
        <dbReference type="ChEBI" id="CHEBI:57540"/>
        <dbReference type="ChEBI" id="CHEBI:57783"/>
        <dbReference type="ChEBI" id="CHEBI:57945"/>
        <dbReference type="ChEBI" id="CHEBI:58349"/>
        <dbReference type="EC" id="7.1.1.1"/>
    </reaction>
</comment>
<dbReference type="NCBIfam" id="NF006942">
    <property type="entry name" value="PRK09424.1"/>
    <property type="match status" value="1"/>
</dbReference>
<evidence type="ECO:0000256" key="6">
    <source>
        <dbReference type="ARBA" id="ARBA00022475"/>
    </source>
</evidence>
<evidence type="ECO:0000259" key="26">
    <source>
        <dbReference type="SMART" id="SM01003"/>
    </source>
</evidence>
<evidence type="ECO:0000256" key="21">
    <source>
        <dbReference type="ARBA" id="ARBA00061558"/>
    </source>
</evidence>
<comment type="subcellular location">
    <subcellularLocation>
        <location evidence="2">Cell inner membrane</location>
        <topology evidence="2">Multi-pass membrane protein</topology>
    </subcellularLocation>
    <subcellularLocation>
        <location evidence="1">Mitochondrion inner membrane</location>
        <topology evidence="1">Multi-pass membrane protein</topology>
        <orientation evidence="1">Matrix side</orientation>
    </subcellularLocation>
</comment>
<comment type="similarity">
    <text evidence="21">In the C-terminal section; belongs to the PNT beta subunit family.</text>
</comment>
<sequence>MRCVGHKVWLRFPATALARCSSTRLYFTSRPCQGQAASTIDASPQDQNPAIRSIPYSELSIGVPTEVRKNERRVAMTPQNAALLLKKGFREVLIETGAGHHAQFPAHDYEEAGATLVNASRVWTDSDIVLKVQPPRLSTRGVLGANNFIEGFRPGGVIISMLAATQDRAKPILDAYTRKGLTSFSMDMIPRITRAQTFDVLSSMANIAGYKAVLEASNIFGRYFTGQTTAAGKIPPCKVLVIGAGVAGLSAIATARRLGAIVRGFDTRSVAREQVQSLGAEFIEVDMQEDGAGGGGYAKVMSKEFIEAEMRLFMKQAKEVDIIITTALIPGRPAPVLITEEMVAAMKPGSVIVDLAAENGGNCEITVPGELTDYKGVKVVGYTDLPSRLPTQSSTLFSNNITKFLLSMSPEPGHFGVDLNDEVVRRSIVTYEGKLLPSLPPLAPPAPVISKIEDVKDAVKAVTPWQKAVREVTTVTAGMGTALVLGKMTGPLFMSNVFTFSLAGLIGYRVVWGVSPALHSPLMSVTNAISGMVGIGGFFIMGGGLVPQTLPQWLGAASVLLAFVNVSGGFVITKRMLDMFRRPTDPPEYPWLYAVPGLLFGGGYIAAASTGMAGLVQAGYLVSSVLCIGSLTGLASQATARAGNLMGILGVGSGVLASLAAVGFAPETLLQCVAVAGLGSVIGGLLGRRITPTELPQMVAALHSVVGLAAVLTSVGSVLAAVNHIDTLHLVTGYLGVLIGGVTFTGSIVAFMKLSGRMSSRPTILPGRHLINGGMLTANAATMAAFVTMAPGAPAIAATCLAVNAGLSFAKGITTTSAIGGADMPVVITVLNAYSGFALVAEGLMLNSPILTTVGSLIGVSGSILSYIMCVAMNRSLANVLFGGISAPAKTDQKVIGEITKTTVEETVEALKNSQKVVIVVGYGMAVAKAQYPIADFVAWLRSEGIEVKFAIHPVAGRMPGQCNVLLAEASVPYDIVLEMDEINEEGFEDVDLTLVIGANDTVNPIALEKDSPIAGMPIIDAYKSKQVIVMKRGMGSGYADIPNPMFYQPNTRMLFGDAKTSCDAIRSALKGSS</sequence>
<dbReference type="InterPro" id="IPR008143">
    <property type="entry name" value="Ala_DH/PNT_CS2"/>
</dbReference>
<feature type="domain" description="Alanine dehydrogenase/pyridine nucleotide transhydrogenase NAD(H)-binding" evidence="25">
    <location>
        <begin position="217"/>
        <end position="381"/>
    </location>
</feature>
<dbReference type="InterPro" id="IPR008142">
    <property type="entry name" value="AlaDH/PNT_CS1"/>
</dbReference>
<dbReference type="Proteomes" id="UP000503462">
    <property type="component" value="Chromosome 3"/>
</dbReference>
<reference evidence="27 28" key="1">
    <citation type="journal article" date="2016" name="Sci. Rep.">
        <title>Peltaster fructicola genome reveals evolution from an invasive phytopathogen to an ectophytic parasite.</title>
        <authorList>
            <person name="Xu C."/>
            <person name="Chen H."/>
            <person name="Gleason M.L."/>
            <person name="Xu J.R."/>
            <person name="Liu H."/>
            <person name="Zhang R."/>
            <person name="Sun G."/>
        </authorList>
    </citation>
    <scope>NUCLEOTIDE SEQUENCE [LARGE SCALE GENOMIC DNA]</scope>
    <source>
        <strain evidence="27 28">LNHT1506</strain>
    </source>
</reference>
<dbReference type="GO" id="GO:0016491">
    <property type="term" value="F:oxidoreductase activity"/>
    <property type="evidence" value="ECO:0007669"/>
    <property type="project" value="InterPro"/>
</dbReference>
<evidence type="ECO:0000256" key="24">
    <source>
        <dbReference type="SAM" id="Phobius"/>
    </source>
</evidence>
<comment type="similarity">
    <text evidence="3">In the N-terminal section; belongs to the AlaDH/PNT family.</text>
</comment>
<feature type="transmembrane region" description="Helical" evidence="24">
    <location>
        <begin position="642"/>
        <end position="662"/>
    </location>
</feature>
<dbReference type="InterPro" id="IPR026255">
    <property type="entry name" value="NADP_transhyd_a"/>
</dbReference>
<feature type="transmembrane region" description="Helical" evidence="24">
    <location>
        <begin position="552"/>
        <end position="572"/>
    </location>
</feature>
<dbReference type="FunFam" id="3.40.50.1220:FF:000002">
    <property type="entry name" value="NAD(P) transhydrogenase subunit beta"/>
    <property type="match status" value="1"/>
</dbReference>
<evidence type="ECO:0000256" key="4">
    <source>
        <dbReference type="ARBA" id="ARBA00011738"/>
    </source>
</evidence>
<dbReference type="GO" id="GO:0008750">
    <property type="term" value="F:proton-translocating NAD(P)+ transhydrogenase activity"/>
    <property type="evidence" value="ECO:0007669"/>
    <property type="project" value="UniProtKB-EC"/>
</dbReference>
<keyword evidence="12" id="KW-0809">Transit peptide</keyword>
<dbReference type="FunFam" id="3.40.50.720:FF:000028">
    <property type="entry name" value="NAD(P) transhydrogenase subunit alpha"/>
    <property type="match status" value="1"/>
</dbReference>
<feature type="transmembrane region" description="Helical" evidence="24">
    <location>
        <begin position="592"/>
        <end position="612"/>
    </location>
</feature>
<dbReference type="Pfam" id="PF05222">
    <property type="entry name" value="AlaDh_PNT_N"/>
    <property type="match status" value="1"/>
</dbReference>
<dbReference type="PANTHER" id="PTHR10160">
    <property type="entry name" value="NAD(P) TRANSHYDROGENASE"/>
    <property type="match status" value="1"/>
</dbReference>
<proteinExistence type="inferred from homology"/>
<feature type="transmembrane region" description="Helical" evidence="24">
    <location>
        <begin position="618"/>
        <end position="635"/>
    </location>
</feature>
<dbReference type="InterPro" id="IPR007698">
    <property type="entry name" value="AlaDH/PNT_NAD(H)-bd"/>
</dbReference>
<dbReference type="SMART" id="SM01002">
    <property type="entry name" value="AlaDh_PNT_C"/>
    <property type="match status" value="1"/>
</dbReference>
<keyword evidence="6" id="KW-1003">Cell membrane</keyword>
<comment type="subunit">
    <text evidence="4">Homodimer.</text>
</comment>
<evidence type="ECO:0000256" key="16">
    <source>
        <dbReference type="ARBA" id="ARBA00023027"/>
    </source>
</evidence>
<dbReference type="SUPFAM" id="SSF52283">
    <property type="entry name" value="Formate/glycerate dehydrogenase catalytic domain-like"/>
    <property type="match status" value="1"/>
</dbReference>
<feature type="transmembrane region" description="Helical" evidence="24">
    <location>
        <begin position="850"/>
        <end position="872"/>
    </location>
</feature>
<evidence type="ECO:0000256" key="15">
    <source>
        <dbReference type="ARBA" id="ARBA00022990"/>
    </source>
</evidence>
<keyword evidence="7" id="KW-0997">Cell inner membrane</keyword>
<evidence type="ECO:0000256" key="18">
    <source>
        <dbReference type="ARBA" id="ARBA00023136"/>
    </source>
</evidence>
<dbReference type="InterPro" id="IPR036291">
    <property type="entry name" value="NAD(P)-bd_dom_sf"/>
</dbReference>
<dbReference type="PROSITE" id="PS00837">
    <property type="entry name" value="ALADH_PNT_2"/>
    <property type="match status" value="1"/>
</dbReference>
<dbReference type="Pfam" id="PF12769">
    <property type="entry name" value="PNTB_4TM"/>
    <property type="match status" value="1"/>
</dbReference>
<dbReference type="EMBL" id="CP051141">
    <property type="protein sequence ID" value="QIW98985.1"/>
    <property type="molecule type" value="Genomic_DNA"/>
</dbReference>
<evidence type="ECO:0000256" key="9">
    <source>
        <dbReference type="ARBA" id="ARBA00022741"/>
    </source>
</evidence>
<dbReference type="SMART" id="SM01003">
    <property type="entry name" value="AlaDh_PNT_N"/>
    <property type="match status" value="1"/>
</dbReference>
<keyword evidence="18 24" id="KW-0472">Membrane</keyword>
<keyword evidence="11" id="KW-0521">NADP</keyword>
<evidence type="ECO:0000313" key="27">
    <source>
        <dbReference type="EMBL" id="QIW98985.1"/>
    </source>
</evidence>
<evidence type="ECO:0000259" key="25">
    <source>
        <dbReference type="SMART" id="SM01002"/>
    </source>
</evidence>
<keyword evidence="9" id="KW-0547">Nucleotide-binding</keyword>
<dbReference type="Pfam" id="PF02233">
    <property type="entry name" value="PNTB"/>
    <property type="match status" value="1"/>
</dbReference>
<dbReference type="CDD" id="cd05304">
    <property type="entry name" value="Rubrum_tdh"/>
    <property type="match status" value="1"/>
</dbReference>
<keyword evidence="17" id="KW-0496">Mitochondrion</keyword>
<dbReference type="GO" id="GO:0006740">
    <property type="term" value="P:NADPH regeneration"/>
    <property type="evidence" value="ECO:0007669"/>
    <property type="project" value="TreeGrafter"/>
</dbReference>
<dbReference type="NCBIfam" id="TIGR00561">
    <property type="entry name" value="pntA"/>
    <property type="match status" value="1"/>
</dbReference>
<evidence type="ECO:0000256" key="10">
    <source>
        <dbReference type="ARBA" id="ARBA00022792"/>
    </source>
</evidence>
<gene>
    <name evidence="27" type="ORF">AMS68_004503</name>
</gene>
<evidence type="ECO:0000256" key="20">
    <source>
        <dbReference type="ARBA" id="ARBA00054910"/>
    </source>
</evidence>
<feature type="transmembrane region" description="Helical" evidence="24">
    <location>
        <begin position="699"/>
        <end position="722"/>
    </location>
</feature>
<dbReference type="InterPro" id="IPR024605">
    <property type="entry name" value="NADP_transhyd_a_C"/>
</dbReference>
<evidence type="ECO:0000256" key="3">
    <source>
        <dbReference type="ARBA" id="ARBA00005624"/>
    </source>
</evidence>
<dbReference type="InterPro" id="IPR007886">
    <property type="entry name" value="AlaDH/PNT_N"/>
</dbReference>
<evidence type="ECO:0000256" key="22">
    <source>
        <dbReference type="ARBA" id="ARBA00074145"/>
    </source>
</evidence>
<keyword evidence="14 24" id="KW-1133">Transmembrane helix</keyword>
<evidence type="ECO:0000256" key="8">
    <source>
        <dbReference type="ARBA" id="ARBA00022692"/>
    </source>
</evidence>
<dbReference type="GO" id="GO:0005886">
    <property type="term" value="C:plasma membrane"/>
    <property type="evidence" value="ECO:0007669"/>
    <property type="project" value="UniProtKB-SubCell"/>
</dbReference>
<dbReference type="Pfam" id="PF01262">
    <property type="entry name" value="AlaDh_PNT_C"/>
    <property type="match status" value="1"/>
</dbReference>
<organism evidence="27 28">
    <name type="scientific">Peltaster fructicola</name>
    <dbReference type="NCBI Taxonomy" id="286661"/>
    <lineage>
        <taxon>Eukaryota</taxon>
        <taxon>Fungi</taxon>
        <taxon>Dikarya</taxon>
        <taxon>Ascomycota</taxon>
        <taxon>Pezizomycotina</taxon>
        <taxon>Dothideomycetes</taxon>
        <taxon>Dothideomycetes incertae sedis</taxon>
        <taxon>Peltaster</taxon>
    </lineage>
</organism>
<keyword evidence="10" id="KW-0999">Mitochondrion inner membrane</keyword>
<evidence type="ECO:0000256" key="19">
    <source>
        <dbReference type="ARBA" id="ARBA00048202"/>
    </source>
</evidence>
<evidence type="ECO:0000256" key="1">
    <source>
        <dbReference type="ARBA" id="ARBA00004292"/>
    </source>
</evidence>
<dbReference type="GO" id="GO:0005743">
    <property type="term" value="C:mitochondrial inner membrane"/>
    <property type="evidence" value="ECO:0007669"/>
    <property type="project" value="UniProtKB-SubCell"/>
</dbReference>
<feature type="domain" description="Alanine dehydrogenase/pyridine nucleotide transhydrogenase N-terminal" evidence="26">
    <location>
        <begin position="62"/>
        <end position="208"/>
    </location>
</feature>
<feature type="transmembrane region" description="Helical" evidence="24">
    <location>
        <begin position="728"/>
        <end position="750"/>
    </location>
</feature>
<keyword evidence="28" id="KW-1185">Reference proteome</keyword>
<dbReference type="Gene3D" id="3.40.50.720">
    <property type="entry name" value="NAD(P)-binding Rossmann-like Domain"/>
    <property type="match status" value="2"/>
</dbReference>
<dbReference type="OrthoDB" id="37244at2759"/>
<keyword evidence="8 24" id="KW-0812">Transmembrane</keyword>
<keyword evidence="16" id="KW-0520">NAD</keyword>
<dbReference type="AlphaFoldDB" id="A0A6H0XWC7"/>
<evidence type="ECO:0000256" key="14">
    <source>
        <dbReference type="ARBA" id="ARBA00022989"/>
    </source>
</evidence>
<dbReference type="InterPro" id="IPR034300">
    <property type="entry name" value="PNTB-like"/>
</dbReference>
<dbReference type="EC" id="7.1.1.1" evidence="5"/>
<dbReference type="PROSITE" id="PS00836">
    <property type="entry name" value="ALADH_PNT_1"/>
    <property type="match status" value="1"/>
</dbReference>
<evidence type="ECO:0000256" key="13">
    <source>
        <dbReference type="ARBA" id="ARBA00022967"/>
    </source>
</evidence>
<evidence type="ECO:0000256" key="23">
    <source>
        <dbReference type="ARBA" id="ARBA00079255"/>
    </source>
</evidence>
<evidence type="ECO:0000256" key="11">
    <source>
        <dbReference type="ARBA" id="ARBA00022857"/>
    </source>
</evidence>
<dbReference type="InterPro" id="IPR029035">
    <property type="entry name" value="DHS-like_NAD/FAD-binding_dom"/>
</dbReference>